<dbReference type="EMBL" id="REGN01010808">
    <property type="protein sequence ID" value="RMZ98380.1"/>
    <property type="molecule type" value="Genomic_DNA"/>
</dbReference>
<feature type="compositionally biased region" description="Basic and acidic residues" evidence="1">
    <location>
        <begin position="148"/>
        <end position="159"/>
    </location>
</feature>
<reference evidence="2 3" key="1">
    <citation type="journal article" date="2018" name="Sci. Rep.">
        <title>Genomic signatures of local adaptation to the degree of environmental predictability in rotifers.</title>
        <authorList>
            <person name="Franch-Gras L."/>
            <person name="Hahn C."/>
            <person name="Garcia-Roger E.M."/>
            <person name="Carmona M.J."/>
            <person name="Serra M."/>
            <person name="Gomez A."/>
        </authorList>
    </citation>
    <scope>NUCLEOTIDE SEQUENCE [LARGE SCALE GENOMIC DNA]</scope>
    <source>
        <strain evidence="2">HYR1</strain>
    </source>
</reference>
<feature type="compositionally biased region" description="Basic residues" evidence="1">
    <location>
        <begin position="12"/>
        <end position="21"/>
    </location>
</feature>
<feature type="region of interest" description="Disordered" evidence="1">
    <location>
        <begin position="138"/>
        <end position="181"/>
    </location>
</feature>
<name>A0A3M7PI51_BRAPC</name>
<gene>
    <name evidence="2" type="ORF">BpHYR1_007272</name>
</gene>
<feature type="compositionally biased region" description="Acidic residues" evidence="1">
    <location>
        <begin position="202"/>
        <end position="216"/>
    </location>
</feature>
<protein>
    <submittedName>
        <fullName evidence="2">Uncharacterized protein</fullName>
    </submittedName>
</protein>
<feature type="compositionally biased region" description="Acidic residues" evidence="1">
    <location>
        <begin position="163"/>
        <end position="181"/>
    </location>
</feature>
<dbReference type="OrthoDB" id="10199521at2759"/>
<evidence type="ECO:0000313" key="2">
    <source>
        <dbReference type="EMBL" id="RMZ98380.1"/>
    </source>
</evidence>
<feature type="region of interest" description="Disordered" evidence="1">
    <location>
        <begin position="1"/>
        <end position="29"/>
    </location>
</feature>
<evidence type="ECO:0000313" key="3">
    <source>
        <dbReference type="Proteomes" id="UP000276133"/>
    </source>
</evidence>
<sequence length="228" mass="26068">MNTNQSKDKNRWKTAGNKKKNKTQEHNGYKKKIIGSAVSDVRGLSAASKPFSYYTGQWSPKVDPQKVYALVSNFAVIIKMIELSPNIPNRYYRAFKITVESNYAKAMTDGANWPAGIQVSKWNIRNQQNDKKTKVNLPVNNKAALRNSADERDDRKEENNSSEIEEVEYEDHEEENFEEVEQVVDKGKINESFLNESLSHDEIEDLEKIEENEEMDMNGTPGGDSNNQ</sequence>
<keyword evidence="3" id="KW-1185">Reference proteome</keyword>
<accession>A0A3M7PI51</accession>
<feature type="compositionally biased region" description="Basic and acidic residues" evidence="1">
    <location>
        <begin position="1"/>
        <end position="11"/>
    </location>
</feature>
<feature type="region of interest" description="Disordered" evidence="1">
    <location>
        <begin position="193"/>
        <end position="228"/>
    </location>
</feature>
<dbReference type="Proteomes" id="UP000276133">
    <property type="component" value="Unassembled WGS sequence"/>
</dbReference>
<proteinExistence type="predicted"/>
<dbReference type="AlphaFoldDB" id="A0A3M7PI51"/>
<organism evidence="2 3">
    <name type="scientific">Brachionus plicatilis</name>
    <name type="common">Marine rotifer</name>
    <name type="synonym">Brachionus muelleri</name>
    <dbReference type="NCBI Taxonomy" id="10195"/>
    <lineage>
        <taxon>Eukaryota</taxon>
        <taxon>Metazoa</taxon>
        <taxon>Spiralia</taxon>
        <taxon>Gnathifera</taxon>
        <taxon>Rotifera</taxon>
        <taxon>Eurotatoria</taxon>
        <taxon>Monogononta</taxon>
        <taxon>Pseudotrocha</taxon>
        <taxon>Ploima</taxon>
        <taxon>Brachionidae</taxon>
        <taxon>Brachionus</taxon>
    </lineage>
</organism>
<comment type="caution">
    <text evidence="2">The sequence shown here is derived from an EMBL/GenBank/DDBJ whole genome shotgun (WGS) entry which is preliminary data.</text>
</comment>
<evidence type="ECO:0000256" key="1">
    <source>
        <dbReference type="SAM" id="MobiDB-lite"/>
    </source>
</evidence>